<dbReference type="AlphaFoldDB" id="A0A8H6HRA7"/>
<evidence type="ECO:0000313" key="1">
    <source>
        <dbReference type="EMBL" id="KAF6751274.1"/>
    </source>
</evidence>
<comment type="caution">
    <text evidence="1">The sequence shown here is derived from an EMBL/GenBank/DDBJ whole genome shotgun (WGS) entry which is preliminary data.</text>
</comment>
<reference evidence="1 2" key="1">
    <citation type="submission" date="2020-07" db="EMBL/GenBank/DDBJ databases">
        <title>Comparative genomics of pyrophilous fungi reveals a link between fire events and developmental genes.</title>
        <authorList>
            <consortium name="DOE Joint Genome Institute"/>
            <person name="Steindorff A.S."/>
            <person name="Carver A."/>
            <person name="Calhoun S."/>
            <person name="Stillman K."/>
            <person name="Liu H."/>
            <person name="Lipzen A."/>
            <person name="Pangilinan J."/>
            <person name="Labutti K."/>
            <person name="Bruns T.D."/>
            <person name="Grigoriev I.V."/>
        </authorList>
    </citation>
    <scope>NUCLEOTIDE SEQUENCE [LARGE SCALE GENOMIC DNA]</scope>
    <source>
        <strain evidence="1 2">CBS 144469</strain>
    </source>
</reference>
<protein>
    <recommendedName>
        <fullName evidence="3">F-box domain-containing protein</fullName>
    </recommendedName>
</protein>
<dbReference type="Proteomes" id="UP000521943">
    <property type="component" value="Unassembled WGS sequence"/>
</dbReference>
<dbReference type="EMBL" id="JACGCI010000051">
    <property type="protein sequence ID" value="KAF6751274.1"/>
    <property type="molecule type" value="Genomic_DNA"/>
</dbReference>
<accession>A0A8H6HRA7</accession>
<gene>
    <name evidence="1" type="ORF">DFP72DRAFT_495621</name>
</gene>
<evidence type="ECO:0008006" key="3">
    <source>
        <dbReference type="Google" id="ProtNLM"/>
    </source>
</evidence>
<name>A0A8H6HRA7_9AGAR</name>
<evidence type="ECO:0000313" key="2">
    <source>
        <dbReference type="Proteomes" id="UP000521943"/>
    </source>
</evidence>
<keyword evidence="2" id="KW-1185">Reference proteome</keyword>
<sequence>MSTQVPRYAHGAPLPTILEEGEIGASATFDSLSQPGLDGYPDACLAISGEAHPALVGRPETMITKFPAELLLKIFLDTLDRHRKGPRSTTKAGAINLLHLSHTSSRFRKLVINDPSLWAMVPFLNGVHPDFLLAILSRSQPLTFELAFREDETLLGEDRAWDQIVLNFRRVSRLHVEISEAHEGAKTKSLLYLDSPSLTHCTVYCMGAHAKQLNHSTPHILPFRNSAPLLRGIDLINCYLPIGRYLPSLSSFIICNAADSDVAPSIPISDLLQWGQSFASLTKLTLSNCIQPFVDLEAMYHLGPIPLPSLDFFFLEASPECCRQLGRIIRLRSTCSRSITVITSPDYYSNLADAATFAESVLSFIPTDLVYMECVLGMGDGYLTVRLVKTEGRRLAMSIRFNTDNLNVSLSIPSHHLLALHPITEKDLFLYQICHFLTTSLQPILPSISGAHLWFDHDSVAPHVFRNLLKAMQNVEVVTTRSSRTWANPLLLGLLSQDNVPGLKKIRVPFDEMLGPTTVQRLNGFLCSRGEVKEVAFSFQAEDTSLCPTVLEMWRKVDEIIKNLPDSVLFYCVSS</sequence>
<dbReference type="OrthoDB" id="2913281at2759"/>
<proteinExistence type="predicted"/>
<organism evidence="1 2">
    <name type="scientific">Ephemerocybe angulata</name>
    <dbReference type="NCBI Taxonomy" id="980116"/>
    <lineage>
        <taxon>Eukaryota</taxon>
        <taxon>Fungi</taxon>
        <taxon>Dikarya</taxon>
        <taxon>Basidiomycota</taxon>
        <taxon>Agaricomycotina</taxon>
        <taxon>Agaricomycetes</taxon>
        <taxon>Agaricomycetidae</taxon>
        <taxon>Agaricales</taxon>
        <taxon>Agaricineae</taxon>
        <taxon>Psathyrellaceae</taxon>
        <taxon>Ephemerocybe</taxon>
    </lineage>
</organism>